<dbReference type="PANTHER" id="PTHR43790:SF3">
    <property type="entry name" value="D-ALLOSE IMPORT ATP-BINDING PROTEIN ALSA-RELATED"/>
    <property type="match status" value="1"/>
</dbReference>
<keyword evidence="9" id="KW-0472">Membrane</keyword>
<proteinExistence type="predicted"/>
<gene>
    <name evidence="11" type="ORF">EDD33_3944</name>
</gene>
<keyword evidence="5" id="KW-0677">Repeat</keyword>
<evidence type="ECO:0000256" key="5">
    <source>
        <dbReference type="ARBA" id="ARBA00022737"/>
    </source>
</evidence>
<dbReference type="PROSITE" id="PS50893">
    <property type="entry name" value="ABC_TRANSPORTER_2"/>
    <property type="match status" value="2"/>
</dbReference>
<dbReference type="GO" id="GO:0005524">
    <property type="term" value="F:ATP binding"/>
    <property type="evidence" value="ECO:0007669"/>
    <property type="project" value="UniProtKB-KW"/>
</dbReference>
<protein>
    <submittedName>
        <fullName evidence="11">Monosaccharide ABC transporter ATP-binding protein (CUT2 family)</fullName>
    </submittedName>
</protein>
<evidence type="ECO:0000256" key="4">
    <source>
        <dbReference type="ARBA" id="ARBA00022597"/>
    </source>
</evidence>
<dbReference type="OrthoDB" id="39350at2"/>
<dbReference type="CDD" id="cd03215">
    <property type="entry name" value="ABC_Carb_Monos_II"/>
    <property type="match status" value="1"/>
</dbReference>
<evidence type="ECO:0000256" key="6">
    <source>
        <dbReference type="ARBA" id="ARBA00022741"/>
    </source>
</evidence>
<sequence>MTAGTRTSVLEALEVTKTYGGTHALRGVSLAVAPGRVTALFGENGAGKSTLMKVLAGIETPTNGTVTLDGEVVRFGSPREAADSGVVIIHQELSLCPNLSIQDNLFLARERRSRLGVLDRRGQREATRVVLERLEESLDPDTPVGDLRIGQQQLVEIARALLQNARVLIMDEPTSALSMSEVDVLFKVIRDLTARGVAVIYISHHLEESLDIADDVAVLRDGGLVATGRAAEVDLGWIVQHMVGRDQDSLFPKRDAHLGDVALSVRGLQVADPANPERLAVDGLDLDIRAGEIVGVYGLMASGRTELLEAIAGRLPVTAGSVVFEGDDLGRAPVRERIRRGIALVPEDRQRDGLVQTMSVGRNLSLSALAGFVRRGLVSKSDERGAVDRMITDVTVKTAGATAPIGSLSGGNQQKVVIGKALMTHPRVLLLDEPSRGVDIGAKADVFALMTQQAEQGLAVVFTTSEAEEALHIPDRLLILERGRLVADLDPHSIDRSRLMQLADGTSRSRTGETA</sequence>
<evidence type="ECO:0000256" key="3">
    <source>
        <dbReference type="ARBA" id="ARBA00022475"/>
    </source>
</evidence>
<dbReference type="GO" id="GO:0016887">
    <property type="term" value="F:ATP hydrolysis activity"/>
    <property type="evidence" value="ECO:0007669"/>
    <property type="project" value="InterPro"/>
</dbReference>
<keyword evidence="4" id="KW-0762">Sugar transport</keyword>
<dbReference type="CDD" id="cd03216">
    <property type="entry name" value="ABC_Carb_Monos_I"/>
    <property type="match status" value="1"/>
</dbReference>
<dbReference type="FunFam" id="3.40.50.300:FF:000127">
    <property type="entry name" value="Ribose import ATP-binding protein RbsA"/>
    <property type="match status" value="1"/>
</dbReference>
<dbReference type="InterPro" id="IPR017871">
    <property type="entry name" value="ABC_transporter-like_CS"/>
</dbReference>
<dbReference type="SUPFAM" id="SSF52540">
    <property type="entry name" value="P-loop containing nucleoside triphosphate hydrolases"/>
    <property type="match status" value="2"/>
</dbReference>
<evidence type="ECO:0000313" key="11">
    <source>
        <dbReference type="EMBL" id="ROR93039.1"/>
    </source>
</evidence>
<dbReference type="PROSITE" id="PS00211">
    <property type="entry name" value="ABC_TRANSPORTER_1"/>
    <property type="match status" value="1"/>
</dbReference>
<dbReference type="EMBL" id="RKHO01000001">
    <property type="protein sequence ID" value="ROR93039.1"/>
    <property type="molecule type" value="Genomic_DNA"/>
</dbReference>
<reference evidence="11 12" key="1">
    <citation type="submission" date="2018-11" db="EMBL/GenBank/DDBJ databases">
        <title>Sequencing the genomes of 1000 actinobacteria strains.</title>
        <authorList>
            <person name="Klenk H.-P."/>
        </authorList>
    </citation>
    <scope>NUCLEOTIDE SEQUENCE [LARGE SCALE GENOMIC DNA]</scope>
    <source>
        <strain evidence="11 12">DSM 12652</strain>
    </source>
</reference>
<evidence type="ECO:0000256" key="1">
    <source>
        <dbReference type="ARBA" id="ARBA00004202"/>
    </source>
</evidence>
<evidence type="ECO:0000256" key="2">
    <source>
        <dbReference type="ARBA" id="ARBA00022448"/>
    </source>
</evidence>
<comment type="subcellular location">
    <subcellularLocation>
        <location evidence="1">Cell membrane</location>
        <topology evidence="1">Peripheral membrane protein</topology>
    </subcellularLocation>
</comment>
<dbReference type="GO" id="GO:0005886">
    <property type="term" value="C:plasma membrane"/>
    <property type="evidence" value="ECO:0007669"/>
    <property type="project" value="UniProtKB-SubCell"/>
</dbReference>
<dbReference type="InterPro" id="IPR003439">
    <property type="entry name" value="ABC_transporter-like_ATP-bd"/>
</dbReference>
<comment type="caution">
    <text evidence="11">The sequence shown here is derived from an EMBL/GenBank/DDBJ whole genome shotgun (WGS) entry which is preliminary data.</text>
</comment>
<dbReference type="InterPro" id="IPR027417">
    <property type="entry name" value="P-loop_NTPase"/>
</dbReference>
<dbReference type="Proteomes" id="UP000281738">
    <property type="component" value="Unassembled WGS sequence"/>
</dbReference>
<keyword evidence="12" id="KW-1185">Reference proteome</keyword>
<accession>A0A3N2CZV0</accession>
<dbReference type="Gene3D" id="3.40.50.300">
    <property type="entry name" value="P-loop containing nucleotide triphosphate hydrolases"/>
    <property type="match status" value="2"/>
</dbReference>
<name>A0A3N2CZV0_9ACTN</name>
<organism evidence="11 12">
    <name type="scientific">Nocardioides aurantiacus</name>
    <dbReference type="NCBI Taxonomy" id="86796"/>
    <lineage>
        <taxon>Bacteria</taxon>
        <taxon>Bacillati</taxon>
        <taxon>Actinomycetota</taxon>
        <taxon>Actinomycetes</taxon>
        <taxon>Propionibacteriales</taxon>
        <taxon>Nocardioidaceae</taxon>
        <taxon>Nocardioides</taxon>
    </lineage>
</organism>
<evidence type="ECO:0000256" key="8">
    <source>
        <dbReference type="ARBA" id="ARBA00022967"/>
    </source>
</evidence>
<dbReference type="AlphaFoldDB" id="A0A3N2CZV0"/>
<dbReference type="PANTHER" id="PTHR43790">
    <property type="entry name" value="CARBOHYDRATE TRANSPORT ATP-BINDING PROTEIN MG119-RELATED"/>
    <property type="match status" value="1"/>
</dbReference>
<feature type="domain" description="ABC transporter" evidence="10">
    <location>
        <begin position="265"/>
        <end position="507"/>
    </location>
</feature>
<keyword evidence="6" id="KW-0547">Nucleotide-binding</keyword>
<keyword evidence="2" id="KW-0813">Transport</keyword>
<dbReference type="RefSeq" id="WP_123392764.1">
    <property type="nucleotide sequence ID" value="NZ_RKHO01000001.1"/>
</dbReference>
<dbReference type="InterPro" id="IPR003593">
    <property type="entry name" value="AAA+_ATPase"/>
</dbReference>
<dbReference type="SMART" id="SM00382">
    <property type="entry name" value="AAA"/>
    <property type="match status" value="2"/>
</dbReference>
<keyword evidence="3" id="KW-1003">Cell membrane</keyword>
<keyword evidence="7 11" id="KW-0067">ATP-binding</keyword>
<evidence type="ECO:0000256" key="7">
    <source>
        <dbReference type="ARBA" id="ARBA00022840"/>
    </source>
</evidence>
<feature type="domain" description="ABC transporter" evidence="10">
    <location>
        <begin position="10"/>
        <end position="246"/>
    </location>
</feature>
<evidence type="ECO:0000256" key="9">
    <source>
        <dbReference type="ARBA" id="ARBA00023136"/>
    </source>
</evidence>
<evidence type="ECO:0000313" key="12">
    <source>
        <dbReference type="Proteomes" id="UP000281738"/>
    </source>
</evidence>
<dbReference type="Pfam" id="PF00005">
    <property type="entry name" value="ABC_tran"/>
    <property type="match status" value="2"/>
</dbReference>
<evidence type="ECO:0000259" key="10">
    <source>
        <dbReference type="PROSITE" id="PS50893"/>
    </source>
</evidence>
<dbReference type="InterPro" id="IPR050107">
    <property type="entry name" value="ABC_carbohydrate_import_ATPase"/>
</dbReference>
<keyword evidence="8" id="KW-1278">Translocase</keyword>